<dbReference type="Proteomes" id="UP001564657">
    <property type="component" value="Unassembled WGS sequence"/>
</dbReference>
<keyword evidence="1" id="KW-0167">Capsid protein</keyword>
<evidence type="ECO:0000313" key="1">
    <source>
        <dbReference type="EMBL" id="MEY7999347.1"/>
    </source>
</evidence>
<dbReference type="EMBL" id="JBGEWD010000002">
    <property type="protein sequence ID" value="MEY7999347.1"/>
    <property type="molecule type" value="Genomic_DNA"/>
</dbReference>
<dbReference type="PANTHER" id="PTHR39179">
    <property type="entry name" value="SPORE COAT PROTEIN I"/>
    <property type="match status" value="1"/>
</dbReference>
<proteinExistence type="predicted"/>
<keyword evidence="2" id="KW-1185">Reference proteome</keyword>
<comment type="caution">
    <text evidence="1">The sequence shown here is derived from an EMBL/GenBank/DDBJ whole genome shotgun (WGS) entry which is preliminary data.</text>
</comment>
<sequence>MYCHNIESYFVRYLESKGIFLVKEFKDKVKYKDLTLNKIKDQICIISEFHKRTLGYTGVMNKRLDNNIGRTVEQYKIYNRRFKKDLDVIENLKSKSGFQEKISHVGRKYLTRSEKCVDNLYKNHYIELIVRSMNRIEMCLRDTCFDNLRKDNNIEVMDVKGCCYNMVEMDAVYFLNRLKRKGVDIDFIHTAADFCKCESLNDNSVQFILSMLSYPYEFMKCYSRYKYHTKNWDEEEYLSKLNKAMNEDGDSLI</sequence>
<gene>
    <name evidence="1" type="ORF">AB8U03_03895</name>
</gene>
<evidence type="ECO:0000313" key="2">
    <source>
        <dbReference type="Proteomes" id="UP001564657"/>
    </source>
</evidence>
<accession>A0ABV4BM56</accession>
<name>A0ABV4BM56_9CLOT</name>
<keyword evidence="1" id="KW-0946">Virion</keyword>
<dbReference type="InterPro" id="IPR047175">
    <property type="entry name" value="CotS-like"/>
</dbReference>
<organism evidence="1 2">
    <name type="scientific">Clostridium moutaii</name>
    <dbReference type="NCBI Taxonomy" id="3240932"/>
    <lineage>
        <taxon>Bacteria</taxon>
        <taxon>Bacillati</taxon>
        <taxon>Bacillota</taxon>
        <taxon>Clostridia</taxon>
        <taxon>Eubacteriales</taxon>
        <taxon>Clostridiaceae</taxon>
        <taxon>Clostridium</taxon>
    </lineage>
</organism>
<dbReference type="Gene3D" id="3.90.1200.10">
    <property type="match status" value="1"/>
</dbReference>
<dbReference type="PANTHER" id="PTHR39179:SF1">
    <property type="entry name" value="SPORE COAT PROTEIN I"/>
    <property type="match status" value="1"/>
</dbReference>
<reference evidence="1 2" key="1">
    <citation type="submission" date="2024-08" db="EMBL/GenBank/DDBJ databases">
        <title>Clostridium lapicellarii sp. nov., and Clostridium renhuaiense sp. nov., two species isolated from the mud in a fermentation cellar used for producing sauce-flavour Chinese liquors.</title>
        <authorList>
            <person name="Yang F."/>
            <person name="Wang H."/>
            <person name="Chen L.Q."/>
            <person name="Zhou N."/>
            <person name="Lu J.J."/>
            <person name="Pu X.X."/>
            <person name="Wan B."/>
            <person name="Wang L."/>
            <person name="Liu S.J."/>
        </authorList>
    </citation>
    <scope>NUCLEOTIDE SEQUENCE [LARGE SCALE GENOMIC DNA]</scope>
    <source>
        <strain evidence="1 2">MT-5</strain>
    </source>
</reference>
<protein>
    <submittedName>
        <fullName evidence="1">Spore coat protein</fullName>
    </submittedName>
</protein>
<dbReference type="RefSeq" id="WP_369703234.1">
    <property type="nucleotide sequence ID" value="NZ_JBGEWD010000002.1"/>
</dbReference>